<gene>
    <name evidence="1" type="ORF">DFP99_1187</name>
</gene>
<dbReference type="KEGG" id="wso:WSWS_01421"/>
<dbReference type="Proteomes" id="UP000254912">
    <property type="component" value="Unassembled WGS sequence"/>
</dbReference>
<accession>A0A288Q728</accession>
<name>A0A288Q728_9LACO</name>
<comment type="caution">
    <text evidence="1">The sequence shown here is derived from an EMBL/GenBank/DDBJ whole genome shotgun (WGS) entry which is preliminary data.</text>
</comment>
<evidence type="ECO:0000313" key="2">
    <source>
        <dbReference type="Proteomes" id="UP000254912"/>
    </source>
</evidence>
<protein>
    <submittedName>
        <fullName evidence="1">Uncharacterized protein</fullName>
    </submittedName>
</protein>
<dbReference type="GeneID" id="94546606"/>
<dbReference type="RefSeq" id="WP_070230601.1">
    <property type="nucleotide sequence ID" value="NZ_BJYO01000005.1"/>
</dbReference>
<dbReference type="AlphaFoldDB" id="A0A288Q728"/>
<evidence type="ECO:0000313" key="1">
    <source>
        <dbReference type="EMBL" id="RDL05239.1"/>
    </source>
</evidence>
<dbReference type="EMBL" id="QRAS01000003">
    <property type="protein sequence ID" value="RDL05239.1"/>
    <property type="molecule type" value="Genomic_DNA"/>
</dbReference>
<sequence length="213" mass="23021">MSEPFNVQLTLDPEQDQGLLSELESFMKASARLNLSDNQAVLSYASIEEAIKAVLFDKTRIAEADLANLAPVVAHDSAATVIEDAEVEVTPSATPLTSEGAELTDASDGHIVEFVDVTEPEEVAPVIETPRKSTAQPTEPIAEDKPVPDPEATAEALETARIAREEALAERNHQLAIEEVRRIAEKVQVQLVDIELPPMTSDTKTPLNSFGVQ</sequence>
<keyword evidence="2" id="KW-1185">Reference proteome</keyword>
<organism evidence="1 2">
    <name type="scientific">Weissella soli</name>
    <dbReference type="NCBI Taxonomy" id="155866"/>
    <lineage>
        <taxon>Bacteria</taxon>
        <taxon>Bacillati</taxon>
        <taxon>Bacillota</taxon>
        <taxon>Bacilli</taxon>
        <taxon>Lactobacillales</taxon>
        <taxon>Lactobacillaceae</taxon>
        <taxon>Weissella</taxon>
    </lineage>
</organism>
<reference evidence="1 2" key="1">
    <citation type="submission" date="2018-07" db="EMBL/GenBank/DDBJ databases">
        <title>Genomic Encyclopedia of Type Strains, Phase III (KMG-III): the genomes of soil and plant-associated and newly described type strains.</title>
        <authorList>
            <person name="Whitman W."/>
        </authorList>
    </citation>
    <scope>NUCLEOTIDE SEQUENCE [LARGE SCALE GENOMIC DNA]</scope>
    <source>
        <strain evidence="1 2">CECT 7031</strain>
    </source>
</reference>
<proteinExistence type="predicted"/>